<accession>A0A917IUF4</accession>
<reference evidence="1" key="1">
    <citation type="journal article" date="2014" name="Int. J. Syst. Evol. Microbiol.">
        <title>Complete genome sequence of Corynebacterium casei LMG S-19264T (=DSM 44701T), isolated from a smear-ripened cheese.</title>
        <authorList>
            <consortium name="US DOE Joint Genome Institute (JGI-PGF)"/>
            <person name="Walter F."/>
            <person name="Albersmeier A."/>
            <person name="Kalinowski J."/>
            <person name="Ruckert C."/>
        </authorList>
    </citation>
    <scope>NUCLEOTIDE SEQUENCE</scope>
    <source>
        <strain evidence="1">CGMCC 1.15290</strain>
    </source>
</reference>
<dbReference type="EMBL" id="BMIB01000001">
    <property type="protein sequence ID" value="GGH62080.1"/>
    <property type="molecule type" value="Genomic_DNA"/>
</dbReference>
<reference evidence="1" key="2">
    <citation type="submission" date="2020-09" db="EMBL/GenBank/DDBJ databases">
        <authorList>
            <person name="Sun Q."/>
            <person name="Zhou Y."/>
        </authorList>
    </citation>
    <scope>NUCLEOTIDE SEQUENCE</scope>
    <source>
        <strain evidence="1">CGMCC 1.15290</strain>
    </source>
</reference>
<protein>
    <submittedName>
        <fullName evidence="1">Uncharacterized protein</fullName>
    </submittedName>
</protein>
<name>A0A917IUF4_9BACT</name>
<proteinExistence type="predicted"/>
<sequence>MYALESRNGVTEAYMEKNRIVAADSLQLMGILLGNCVFDCAGKMAGKFLDNTFYNVKGEIVVKGKVVPPVHEVEELLNQHQQEGAVVLTSITNHTDIWIEISGLWSKHTLADTLRVMSLA</sequence>
<dbReference type="AlphaFoldDB" id="A0A917IUF4"/>
<dbReference type="Proteomes" id="UP000627292">
    <property type="component" value="Unassembled WGS sequence"/>
</dbReference>
<organism evidence="1 2">
    <name type="scientific">Filimonas zeae</name>
    <dbReference type="NCBI Taxonomy" id="1737353"/>
    <lineage>
        <taxon>Bacteria</taxon>
        <taxon>Pseudomonadati</taxon>
        <taxon>Bacteroidota</taxon>
        <taxon>Chitinophagia</taxon>
        <taxon>Chitinophagales</taxon>
        <taxon>Chitinophagaceae</taxon>
        <taxon>Filimonas</taxon>
    </lineage>
</organism>
<keyword evidence="2" id="KW-1185">Reference proteome</keyword>
<gene>
    <name evidence="1" type="ORF">GCM10011379_11690</name>
</gene>
<comment type="caution">
    <text evidence="1">The sequence shown here is derived from an EMBL/GenBank/DDBJ whole genome shotgun (WGS) entry which is preliminary data.</text>
</comment>
<evidence type="ECO:0000313" key="1">
    <source>
        <dbReference type="EMBL" id="GGH62080.1"/>
    </source>
</evidence>
<evidence type="ECO:0000313" key="2">
    <source>
        <dbReference type="Proteomes" id="UP000627292"/>
    </source>
</evidence>
<dbReference type="RefSeq" id="WP_188951030.1">
    <property type="nucleotide sequence ID" value="NZ_BMIB01000001.1"/>
</dbReference>